<gene>
    <name evidence="2" type="ORF">BXY39_0961</name>
</gene>
<dbReference type="InterPro" id="IPR007833">
    <property type="entry name" value="Capsule_polysaccharide_synth"/>
</dbReference>
<dbReference type="SUPFAM" id="SSF53474">
    <property type="entry name" value="alpha/beta-Hydrolases"/>
    <property type="match status" value="1"/>
</dbReference>
<proteinExistence type="predicted"/>
<dbReference type="EMBL" id="REFR01000009">
    <property type="protein sequence ID" value="RMB12465.1"/>
    <property type="molecule type" value="Genomic_DNA"/>
</dbReference>
<dbReference type="InterPro" id="IPR029058">
    <property type="entry name" value="AB_hydrolase_fold"/>
</dbReference>
<protein>
    <submittedName>
        <fullName evidence="2">Capsular polysaccharide export protein</fullName>
    </submittedName>
</protein>
<dbReference type="OrthoDB" id="9794206at2"/>
<organism evidence="2 3">
    <name type="scientific">Eilatimonas milleporae</name>
    <dbReference type="NCBI Taxonomy" id="911205"/>
    <lineage>
        <taxon>Bacteria</taxon>
        <taxon>Pseudomonadati</taxon>
        <taxon>Pseudomonadota</taxon>
        <taxon>Alphaproteobacteria</taxon>
        <taxon>Kordiimonadales</taxon>
        <taxon>Kordiimonadaceae</taxon>
        <taxon>Eilatimonas</taxon>
    </lineage>
</organism>
<evidence type="ECO:0000256" key="1">
    <source>
        <dbReference type="SAM" id="MobiDB-lite"/>
    </source>
</evidence>
<comment type="caution">
    <text evidence="2">The sequence shown here is derived from an EMBL/GenBank/DDBJ whole genome shotgun (WGS) entry which is preliminary data.</text>
</comment>
<feature type="region of interest" description="Disordered" evidence="1">
    <location>
        <begin position="1"/>
        <end position="22"/>
    </location>
</feature>
<dbReference type="InParanoid" id="A0A3M0CU04"/>
<evidence type="ECO:0000313" key="3">
    <source>
        <dbReference type="Proteomes" id="UP000271227"/>
    </source>
</evidence>
<name>A0A3M0CU04_9PROT</name>
<dbReference type="CDD" id="cd16441">
    <property type="entry name" value="beta_Kdo_transferase_KpsS"/>
    <property type="match status" value="1"/>
</dbReference>
<dbReference type="GO" id="GO:0015774">
    <property type="term" value="P:polysaccharide transport"/>
    <property type="evidence" value="ECO:0007669"/>
    <property type="project" value="InterPro"/>
</dbReference>
<dbReference type="Gene3D" id="3.40.50.1820">
    <property type="entry name" value="alpha/beta hydrolase"/>
    <property type="match status" value="1"/>
</dbReference>
<dbReference type="RefSeq" id="WP_121937744.1">
    <property type="nucleotide sequence ID" value="NZ_REFR01000009.1"/>
</dbReference>
<evidence type="ECO:0000313" key="2">
    <source>
        <dbReference type="EMBL" id="RMB12465.1"/>
    </source>
</evidence>
<sequence length="444" mass="49623">MTQHRTLPQPQRHGPHGPDGKHTVLILQGLGTPFLKRLADKLVKQGHHVIRVNFCGGDWVFGDPFGPLEHIDFRGRANALAGFYQDLIATRAITDIILFGDCRPIHVPARQAARDAGIDVYVLEEGYIRPGWITLEHFGTNANSALPRTADRIQALAAQAPPRPDPPHLPPPMRPRVIMDLTYKLFNILGFPFFPHYRTHRPYLAATEMTGWLKRLSREPFFAGRRKRLLHSYEAASDYYLVPLQLNADIQIRRHSRYGGVPDFIEDVMGSFCKHGRPDTRLLFKNHPLDNGVINYRRLIREKARALDLDGRVDFVDGGDLNRLLDGALGVVLVNSTSGLTAMSQGVPVKALGQAIYDLPGLADQNPLSKFWQAPTPPDKGVFETFRHVVETYTQIQGCLFTAKGIDIGTDKALEVVTGHRPRVRRSVGNAAVLQSEEEKAEST</sequence>
<dbReference type="Proteomes" id="UP000271227">
    <property type="component" value="Unassembled WGS sequence"/>
</dbReference>
<reference evidence="2 3" key="1">
    <citation type="submission" date="2018-10" db="EMBL/GenBank/DDBJ databases">
        <title>Genomic Encyclopedia of Archaeal and Bacterial Type Strains, Phase II (KMG-II): from individual species to whole genera.</title>
        <authorList>
            <person name="Goeker M."/>
        </authorList>
    </citation>
    <scope>NUCLEOTIDE SEQUENCE [LARGE SCALE GENOMIC DNA]</scope>
    <source>
        <strain evidence="2 3">DSM 25217</strain>
    </source>
</reference>
<dbReference type="GO" id="GO:0000271">
    <property type="term" value="P:polysaccharide biosynthetic process"/>
    <property type="evidence" value="ECO:0007669"/>
    <property type="project" value="InterPro"/>
</dbReference>
<dbReference type="Pfam" id="PF05159">
    <property type="entry name" value="Capsule_synth"/>
    <property type="match status" value="1"/>
</dbReference>
<dbReference type="AlphaFoldDB" id="A0A3M0CU04"/>
<keyword evidence="3" id="KW-1185">Reference proteome</keyword>
<accession>A0A3M0CU04</accession>